<dbReference type="Proteomes" id="UP000010793">
    <property type="component" value="Chromosome"/>
</dbReference>
<dbReference type="PROSITE" id="PS50111">
    <property type="entry name" value="CHEMOTAXIS_TRANSDUC_2"/>
    <property type="match status" value="1"/>
</dbReference>
<feature type="domain" description="Methyl-accepting transducer" evidence="6">
    <location>
        <begin position="599"/>
        <end position="838"/>
    </location>
</feature>
<protein>
    <submittedName>
        <fullName evidence="8">Methyl-accepting chemotaxis protein B</fullName>
    </submittedName>
</protein>
<sequence>MLLNKKEISRKNKLKFYIPIHFLIVAVISVELYSILLRTIYQLGSSLRGYIYLFIVLIALATSISLFLDCIKAERKSAVMLGRLYVIKTGFAVVLVAIVSYATYLIEGSITLFEILNIRLIMVIFLITFSMGLASISFNFLVGPLYRKTGSKEYYLPMGYSLVPILISVVIFIITLVNGMHYRAESYHYSASNASLKREYANDFVNEFSRRIDKYINVTTALSYYINNYPRNNNDFNDNINIINNYIKKQYVNDPDIISFAIYFSNLDNIGMNIDDTTARNLYVDFGYKDNSVTRVYTNYTPNIQRNKLNLLTSETNYYVNIIKYNDTFFVYNPIIYNNNNIGFILLELKTSIYEDLLNNNLYKDNLNIFITDREYNINAFNNPNELQNMQNILGNVTSSLKIRDEQNNSKINSITDAKIFYDEALNLLFVKYQIFNDIYVINSWSYKPAYQTDVAFREVLSIANLFIYAGLLIFSISIILLIYNLRRTLVAAKNVSESLSEGSGDLTIRLPIVNNNETGELVYSFNKFLDKMQNIIVTIKNNAYTMTGNIQNMRASISMSISDFNTIYKEFEREFENSSKISESSSNAARVSFMQRTKFNSVNETIQLLLDNINDITEKIKSQSEAISKTSTSVQQMIANIVTVSQGANKANTYAKVLYTEAQDGSNIGESVTESIQSIKEYSKQITNITQVIHNIAEQTNLLAMNAAIEAAHAGEHGRGFTVVADKIRKLAEDTDENSKIIDDIIEETTQAIDHTVSLAFKSSESMEKILEGSNTIADLIANISNANDELDIGRRDILYNISNLNSITEYIQELSIKQMQMSSTVGQNITSVDKLAEDVVNVVNATENDIKRLVSSIENVSELSNASSASMETMDKRIKELQYIFLQLYKSVISFKTEKTEEDIKKESKALDKLKLKLEQRAKKQKMKEEKKRMKNKG</sequence>
<dbReference type="InterPro" id="IPR003660">
    <property type="entry name" value="HAMP_dom"/>
</dbReference>
<keyword evidence="4" id="KW-0175">Coiled coil</keyword>
<evidence type="ECO:0000256" key="4">
    <source>
        <dbReference type="SAM" id="Coils"/>
    </source>
</evidence>
<dbReference type="GO" id="GO:0006935">
    <property type="term" value="P:chemotaxis"/>
    <property type="evidence" value="ECO:0007669"/>
    <property type="project" value="UniProtKB-KW"/>
</dbReference>
<dbReference type="GO" id="GO:0005886">
    <property type="term" value="C:plasma membrane"/>
    <property type="evidence" value="ECO:0007669"/>
    <property type="project" value="TreeGrafter"/>
</dbReference>
<dbReference type="PROSITE" id="PS50885">
    <property type="entry name" value="HAMP"/>
    <property type="match status" value="1"/>
</dbReference>
<evidence type="ECO:0000256" key="5">
    <source>
        <dbReference type="SAM" id="Phobius"/>
    </source>
</evidence>
<dbReference type="SUPFAM" id="SSF58104">
    <property type="entry name" value="Methyl-accepting chemotaxis protein (MCP) signaling domain"/>
    <property type="match status" value="1"/>
</dbReference>
<name>A0A3B6VJV0_BRAPL</name>
<accession>A0A3B6VJV0</accession>
<evidence type="ECO:0000256" key="3">
    <source>
        <dbReference type="PROSITE-ProRule" id="PRU00284"/>
    </source>
</evidence>
<dbReference type="PANTHER" id="PTHR43531">
    <property type="entry name" value="PROTEIN ICFG"/>
    <property type="match status" value="1"/>
</dbReference>
<organism evidence="8 9">
    <name type="scientific">Brachyspira pilosicoli P43/6/78</name>
    <dbReference type="NCBI Taxonomy" id="1042417"/>
    <lineage>
        <taxon>Bacteria</taxon>
        <taxon>Pseudomonadati</taxon>
        <taxon>Spirochaetota</taxon>
        <taxon>Spirochaetia</taxon>
        <taxon>Brachyspirales</taxon>
        <taxon>Brachyspiraceae</taxon>
        <taxon>Brachyspira</taxon>
    </lineage>
</organism>
<feature type="domain" description="HAMP" evidence="7">
    <location>
        <begin position="484"/>
        <end position="538"/>
    </location>
</feature>
<dbReference type="EMBL" id="CP002873">
    <property type="protein sequence ID" value="AGA65464.1"/>
    <property type="molecule type" value="Genomic_DNA"/>
</dbReference>
<keyword evidence="9" id="KW-1185">Reference proteome</keyword>
<dbReference type="InterPro" id="IPR051310">
    <property type="entry name" value="MCP_chemotaxis"/>
</dbReference>
<evidence type="ECO:0000313" key="9">
    <source>
        <dbReference type="Proteomes" id="UP000010793"/>
    </source>
</evidence>
<dbReference type="InterPro" id="IPR004089">
    <property type="entry name" value="MCPsignal_dom"/>
</dbReference>
<evidence type="ECO:0000313" key="8">
    <source>
        <dbReference type="EMBL" id="AGA65464.1"/>
    </source>
</evidence>
<evidence type="ECO:0000259" key="6">
    <source>
        <dbReference type="PROSITE" id="PS50111"/>
    </source>
</evidence>
<dbReference type="Gene3D" id="1.10.287.950">
    <property type="entry name" value="Methyl-accepting chemotaxis protein"/>
    <property type="match status" value="1"/>
</dbReference>
<dbReference type="PANTHER" id="PTHR43531:SF11">
    <property type="entry name" value="METHYL-ACCEPTING CHEMOTAXIS PROTEIN 3"/>
    <property type="match status" value="1"/>
</dbReference>
<dbReference type="Gene3D" id="6.10.340.10">
    <property type="match status" value="1"/>
</dbReference>
<feature type="transmembrane region" description="Helical" evidence="5">
    <location>
        <begin position="154"/>
        <end position="177"/>
    </location>
</feature>
<dbReference type="SMART" id="SM00283">
    <property type="entry name" value="MA"/>
    <property type="match status" value="1"/>
</dbReference>
<dbReference type="GO" id="GO:0004888">
    <property type="term" value="F:transmembrane signaling receptor activity"/>
    <property type="evidence" value="ECO:0007669"/>
    <property type="project" value="TreeGrafter"/>
</dbReference>
<gene>
    <name evidence="8" type="ORF">BPP43_00520</name>
</gene>
<dbReference type="KEGG" id="bpip:BPP43_00520"/>
<feature type="transmembrane region" description="Helical" evidence="5">
    <location>
        <begin position="49"/>
        <end position="71"/>
    </location>
</feature>
<proteinExistence type="inferred from homology"/>
<keyword evidence="3" id="KW-0807">Transducer</keyword>
<evidence type="ECO:0000259" key="7">
    <source>
        <dbReference type="PROSITE" id="PS50885"/>
    </source>
</evidence>
<dbReference type="Pfam" id="PF00015">
    <property type="entry name" value="MCPsignal"/>
    <property type="match status" value="1"/>
</dbReference>
<feature type="transmembrane region" description="Helical" evidence="5">
    <location>
        <begin position="16"/>
        <end position="37"/>
    </location>
</feature>
<keyword evidence="1" id="KW-0145">Chemotaxis</keyword>
<evidence type="ECO:0000256" key="2">
    <source>
        <dbReference type="ARBA" id="ARBA00029447"/>
    </source>
</evidence>
<reference evidence="8 9" key="1">
    <citation type="journal article" date="2013" name="Genome Announc.">
        <title>Complete Genome Sequence of the Porcine Strain Brachyspira pilosicoli P43/6/78(T.).</title>
        <authorList>
            <person name="Lin C."/>
            <person name="den Bakker H.C."/>
            <person name="Suzuki H."/>
            <person name="Lefebure T."/>
            <person name="Ponnala L."/>
            <person name="Sun Q."/>
            <person name="Stanhope M.J."/>
            <person name="Wiedmann M."/>
            <person name="Duhamel G.E."/>
        </authorList>
    </citation>
    <scope>NUCLEOTIDE SEQUENCE [LARGE SCALE GENOMIC DNA]</scope>
    <source>
        <strain evidence="8 9">P43/6/78</strain>
    </source>
</reference>
<dbReference type="CDD" id="cd06225">
    <property type="entry name" value="HAMP"/>
    <property type="match status" value="1"/>
</dbReference>
<keyword evidence="5" id="KW-1133">Transmembrane helix</keyword>
<dbReference type="RefSeq" id="WP_015273842.1">
    <property type="nucleotide sequence ID" value="NC_019908.1"/>
</dbReference>
<evidence type="ECO:0000256" key="1">
    <source>
        <dbReference type="ARBA" id="ARBA00022500"/>
    </source>
</evidence>
<feature type="transmembrane region" description="Helical" evidence="5">
    <location>
        <begin position="83"/>
        <end position="106"/>
    </location>
</feature>
<comment type="similarity">
    <text evidence="2">Belongs to the methyl-accepting chemotaxis (MCP) protein family.</text>
</comment>
<dbReference type="AlphaFoldDB" id="A0A3B6VJV0"/>
<feature type="transmembrane region" description="Helical" evidence="5">
    <location>
        <begin position="118"/>
        <end position="142"/>
    </location>
</feature>
<feature type="transmembrane region" description="Helical" evidence="5">
    <location>
        <begin position="466"/>
        <end position="484"/>
    </location>
</feature>
<dbReference type="GO" id="GO:0007165">
    <property type="term" value="P:signal transduction"/>
    <property type="evidence" value="ECO:0007669"/>
    <property type="project" value="UniProtKB-KW"/>
</dbReference>
<feature type="coiled-coil region" evidence="4">
    <location>
        <begin position="899"/>
        <end position="939"/>
    </location>
</feature>
<keyword evidence="5" id="KW-0812">Transmembrane</keyword>
<keyword evidence="5" id="KW-0472">Membrane</keyword>